<dbReference type="GO" id="GO:0004497">
    <property type="term" value="F:monooxygenase activity"/>
    <property type="evidence" value="ECO:0007669"/>
    <property type="project" value="UniProtKB-KW"/>
</dbReference>
<dbReference type="Gene3D" id="3.50.50.60">
    <property type="entry name" value="FAD/NAD(P)-binding domain"/>
    <property type="match status" value="1"/>
</dbReference>
<proteinExistence type="predicted"/>
<dbReference type="PANTHER" id="PTHR47178:SF5">
    <property type="entry name" value="FAD-BINDING DOMAIN-CONTAINING PROTEIN"/>
    <property type="match status" value="1"/>
</dbReference>
<evidence type="ECO:0000256" key="5">
    <source>
        <dbReference type="ARBA" id="ARBA00023033"/>
    </source>
</evidence>
<dbReference type="InterPro" id="IPR002938">
    <property type="entry name" value="FAD-bd"/>
</dbReference>
<dbReference type="Proteomes" id="UP000770015">
    <property type="component" value="Unassembled WGS sequence"/>
</dbReference>
<keyword evidence="4" id="KW-0560">Oxidoreductase</keyword>
<dbReference type="AlphaFoldDB" id="A0A9P8V6W5"/>
<keyword evidence="5" id="KW-0503">Monooxygenase</keyword>
<evidence type="ECO:0000256" key="2">
    <source>
        <dbReference type="ARBA" id="ARBA00022630"/>
    </source>
</evidence>
<dbReference type="PRINTS" id="PR00420">
    <property type="entry name" value="RNGMNOXGNASE"/>
</dbReference>
<dbReference type="GO" id="GO:0071949">
    <property type="term" value="F:FAD binding"/>
    <property type="evidence" value="ECO:0007669"/>
    <property type="project" value="InterPro"/>
</dbReference>
<gene>
    <name evidence="7" type="ORF">F5X68DRAFT_223060</name>
</gene>
<accession>A0A9P8V6W5</accession>
<evidence type="ECO:0000256" key="1">
    <source>
        <dbReference type="ARBA" id="ARBA00001974"/>
    </source>
</evidence>
<keyword evidence="8" id="KW-1185">Reference proteome</keyword>
<comment type="cofactor">
    <cofactor evidence="1">
        <name>FAD</name>
        <dbReference type="ChEBI" id="CHEBI:57692"/>
    </cofactor>
</comment>
<dbReference type="Pfam" id="PF01494">
    <property type="entry name" value="FAD_binding_3"/>
    <property type="match status" value="2"/>
</dbReference>
<name>A0A9P8V6W5_9PEZI</name>
<dbReference type="OrthoDB" id="655030at2759"/>
<dbReference type="EMBL" id="JAGSXJ010000016">
    <property type="protein sequence ID" value="KAH6684924.1"/>
    <property type="molecule type" value="Genomic_DNA"/>
</dbReference>
<protein>
    <recommendedName>
        <fullName evidence="6">FAD-binding domain-containing protein</fullName>
    </recommendedName>
</protein>
<feature type="domain" description="FAD-binding" evidence="6">
    <location>
        <begin position="328"/>
        <end position="372"/>
    </location>
</feature>
<evidence type="ECO:0000256" key="3">
    <source>
        <dbReference type="ARBA" id="ARBA00022827"/>
    </source>
</evidence>
<comment type="caution">
    <text evidence="7">The sequence shown here is derived from an EMBL/GenBank/DDBJ whole genome shotgun (WGS) entry which is preliminary data.</text>
</comment>
<keyword evidence="2" id="KW-0285">Flavoprotein</keyword>
<evidence type="ECO:0000256" key="4">
    <source>
        <dbReference type="ARBA" id="ARBA00023002"/>
    </source>
</evidence>
<evidence type="ECO:0000259" key="6">
    <source>
        <dbReference type="Pfam" id="PF01494"/>
    </source>
</evidence>
<evidence type="ECO:0000313" key="7">
    <source>
        <dbReference type="EMBL" id="KAH6684924.1"/>
    </source>
</evidence>
<dbReference type="SUPFAM" id="SSF51905">
    <property type="entry name" value="FAD/NAD(P)-binding domain"/>
    <property type="match status" value="1"/>
</dbReference>
<dbReference type="InterPro" id="IPR036188">
    <property type="entry name" value="FAD/NAD-bd_sf"/>
</dbReference>
<keyword evidence="3" id="KW-0274">FAD</keyword>
<reference evidence="7" key="1">
    <citation type="journal article" date="2021" name="Nat. Commun.">
        <title>Genetic determinants of endophytism in the Arabidopsis root mycobiome.</title>
        <authorList>
            <person name="Mesny F."/>
            <person name="Miyauchi S."/>
            <person name="Thiergart T."/>
            <person name="Pickel B."/>
            <person name="Atanasova L."/>
            <person name="Karlsson M."/>
            <person name="Huettel B."/>
            <person name="Barry K.W."/>
            <person name="Haridas S."/>
            <person name="Chen C."/>
            <person name="Bauer D."/>
            <person name="Andreopoulos W."/>
            <person name="Pangilinan J."/>
            <person name="LaButti K."/>
            <person name="Riley R."/>
            <person name="Lipzen A."/>
            <person name="Clum A."/>
            <person name="Drula E."/>
            <person name="Henrissat B."/>
            <person name="Kohler A."/>
            <person name="Grigoriev I.V."/>
            <person name="Martin F.M."/>
            <person name="Hacquard S."/>
        </authorList>
    </citation>
    <scope>NUCLEOTIDE SEQUENCE</scope>
    <source>
        <strain evidence="7">MPI-SDFR-AT-0117</strain>
    </source>
</reference>
<dbReference type="PANTHER" id="PTHR47178">
    <property type="entry name" value="MONOOXYGENASE, FAD-BINDING"/>
    <property type="match status" value="1"/>
</dbReference>
<feature type="domain" description="FAD-binding" evidence="6">
    <location>
        <begin position="7"/>
        <end position="180"/>
    </location>
</feature>
<evidence type="ECO:0000313" key="8">
    <source>
        <dbReference type="Proteomes" id="UP000770015"/>
    </source>
</evidence>
<organism evidence="7 8">
    <name type="scientific">Plectosphaerella plurivora</name>
    <dbReference type="NCBI Taxonomy" id="936078"/>
    <lineage>
        <taxon>Eukaryota</taxon>
        <taxon>Fungi</taxon>
        <taxon>Dikarya</taxon>
        <taxon>Ascomycota</taxon>
        <taxon>Pezizomycotina</taxon>
        <taxon>Sordariomycetes</taxon>
        <taxon>Hypocreomycetidae</taxon>
        <taxon>Glomerellales</taxon>
        <taxon>Plectosphaerellaceae</taxon>
        <taxon>Plectosphaerella</taxon>
    </lineage>
</organism>
<sequence>MVRNIIAIVGGGLAGSLLANGLLNNGVEVSLYERDAANSKREGYQIRIGEAADIGFDACLTDKVKSAIRAKCGQSSAMGATAPTICNSKFQTLLDLTQLPSYSKSAAINRVVLRNILLEPVQAAGRVQCEKRLERYDIVTDRQGRERVELLFSDGSTDQCDILVGADGSRSTINRQVGARNLVDIDSHVMFLNKGDLSEGLINKMPSRLRAGPIATFTKDMSFFFALYLPASGVQSIKKSTGEDYDLGQGSFYWGLTIKRERVPHGDATKLHDMLAFCLEQTRDWDPAYRTMISAGADTGQTAHIISAPLRSSKRPSQNWRETLRKREGADVNEGHPRVWLIGDAIHAMQPNRGMGGNQAMLDCADLLPELLKLNTIAKSGAVIQLQDVTLAVTRYENKMIPRAFGWVKKSGGTSVPSINLDGFLGTVLKAVGSLLSVVFFCYSKLYSPKKDKQS</sequence>